<dbReference type="GO" id="GO:0043190">
    <property type="term" value="C:ATP-binding cassette (ABC) transporter complex"/>
    <property type="evidence" value="ECO:0007669"/>
    <property type="project" value="InterPro"/>
</dbReference>
<keyword evidence="8" id="KW-1185">Reference proteome</keyword>
<evidence type="ECO:0000256" key="4">
    <source>
        <dbReference type="ARBA" id="ARBA00023136"/>
    </source>
</evidence>
<dbReference type="SUPFAM" id="SSF53850">
    <property type="entry name" value="Periplasmic binding protein-like II"/>
    <property type="match status" value="1"/>
</dbReference>
<dbReference type="GO" id="GO:0015226">
    <property type="term" value="F:carnitine transmembrane transporter activity"/>
    <property type="evidence" value="ECO:0007669"/>
    <property type="project" value="TreeGrafter"/>
</dbReference>
<dbReference type="InterPro" id="IPR007210">
    <property type="entry name" value="ABC_Gly_betaine_transp_sub-bd"/>
</dbReference>
<evidence type="ECO:0000313" key="8">
    <source>
        <dbReference type="Proteomes" id="UP000533476"/>
    </source>
</evidence>
<keyword evidence="5" id="KW-0732">Signal</keyword>
<evidence type="ECO:0000256" key="2">
    <source>
        <dbReference type="ARBA" id="ARBA00022448"/>
    </source>
</evidence>
<feature type="chain" id="PRO_5038732975" evidence="5">
    <location>
        <begin position="19"/>
        <end position="292"/>
    </location>
</feature>
<evidence type="ECO:0000256" key="5">
    <source>
        <dbReference type="SAM" id="SignalP"/>
    </source>
</evidence>
<evidence type="ECO:0000313" key="7">
    <source>
        <dbReference type="EMBL" id="NMP21364.1"/>
    </source>
</evidence>
<dbReference type="RefSeq" id="WP_169096624.1">
    <property type="nucleotide sequence ID" value="NZ_JABBVZ010000006.1"/>
</dbReference>
<protein>
    <submittedName>
        <fullName evidence="7">Glycine betaine ABC transporter substrate-binding protein</fullName>
    </submittedName>
</protein>
<dbReference type="CDD" id="cd13639">
    <property type="entry name" value="PBP2_OpuAC_like"/>
    <property type="match status" value="1"/>
</dbReference>
<dbReference type="GO" id="GO:0015871">
    <property type="term" value="P:choline transport"/>
    <property type="evidence" value="ECO:0007669"/>
    <property type="project" value="TreeGrafter"/>
</dbReference>
<accession>A0A7Y0Q2P0</accession>
<gene>
    <name evidence="7" type="ORF">HIJ39_03205</name>
</gene>
<dbReference type="Gene3D" id="3.10.105.10">
    <property type="entry name" value="Dipeptide-binding Protein, Domain 3"/>
    <property type="match status" value="2"/>
</dbReference>
<organism evidence="7 8">
    <name type="scientific">Sulfobacillus harzensis</name>
    <dbReference type="NCBI Taxonomy" id="2729629"/>
    <lineage>
        <taxon>Bacteria</taxon>
        <taxon>Bacillati</taxon>
        <taxon>Bacillota</taxon>
        <taxon>Clostridia</taxon>
        <taxon>Eubacteriales</taxon>
        <taxon>Clostridiales Family XVII. Incertae Sedis</taxon>
        <taxon>Sulfobacillus</taxon>
    </lineage>
</organism>
<proteinExistence type="predicted"/>
<keyword evidence="4" id="KW-0472">Membrane</keyword>
<evidence type="ECO:0000256" key="1">
    <source>
        <dbReference type="ARBA" id="ARBA00004236"/>
    </source>
</evidence>
<comment type="caution">
    <text evidence="7">The sequence shown here is derived from an EMBL/GenBank/DDBJ whole genome shotgun (WGS) entry which is preliminary data.</text>
</comment>
<reference evidence="7 8" key="1">
    <citation type="submission" date="2020-04" db="EMBL/GenBank/DDBJ databases">
        <authorList>
            <person name="Zhang R."/>
            <person name="Schippers A."/>
        </authorList>
    </citation>
    <scope>NUCLEOTIDE SEQUENCE [LARGE SCALE GENOMIC DNA]</scope>
    <source>
        <strain evidence="7 8">DSM 109850</strain>
    </source>
</reference>
<dbReference type="Pfam" id="PF04069">
    <property type="entry name" value="OpuAC"/>
    <property type="match status" value="1"/>
</dbReference>
<dbReference type="PANTHER" id="PTHR47737">
    <property type="entry name" value="GLYCINE BETAINE/PROLINE BETAINE TRANSPORT SYSTEM PERMEASE PROTEIN PROW"/>
    <property type="match status" value="1"/>
</dbReference>
<evidence type="ECO:0000256" key="3">
    <source>
        <dbReference type="ARBA" id="ARBA00022475"/>
    </source>
</evidence>
<dbReference type="Proteomes" id="UP000533476">
    <property type="component" value="Unassembled WGS sequence"/>
</dbReference>
<dbReference type="GO" id="GO:0005275">
    <property type="term" value="F:amine transmembrane transporter activity"/>
    <property type="evidence" value="ECO:0007669"/>
    <property type="project" value="TreeGrafter"/>
</dbReference>
<keyword evidence="2" id="KW-0813">Transport</keyword>
<name>A0A7Y0Q2P0_9FIRM</name>
<dbReference type="PANTHER" id="PTHR47737:SF1">
    <property type="entry name" value="GLYCINE BETAINE_PROLINE BETAINE TRANSPORT SYSTEM PERMEASE PROTEIN PROW"/>
    <property type="match status" value="1"/>
</dbReference>
<evidence type="ECO:0000259" key="6">
    <source>
        <dbReference type="Pfam" id="PF04069"/>
    </source>
</evidence>
<dbReference type="GO" id="GO:0031460">
    <property type="term" value="P:glycine betaine transport"/>
    <property type="evidence" value="ECO:0007669"/>
    <property type="project" value="TreeGrafter"/>
</dbReference>
<dbReference type="AlphaFoldDB" id="A0A7Y0Q2P0"/>
<dbReference type="EMBL" id="JABBVZ010000006">
    <property type="protein sequence ID" value="NMP21364.1"/>
    <property type="molecule type" value="Genomic_DNA"/>
</dbReference>
<sequence>MKKLLALGSLAAMTAVIAGCGSSTGGSSTSSSASAKTITIGYIDWPEDVAASNLWDQILTKKGYHVKLVNASVAPVFVGVGQGTLNLFMDAWLPHTQGSYWNRIKANAIKINSWYTSPTKEGFVVPDYVNISTTSQLKSHASEFNNQIIGIDPGAGEMGLAQKAIKSYGLPEQLVSSSDSGMLAALSKAESQHKPIVVTLWSPHWAFAKWHLKYLSDPKNIFGPADHIYTIANKSFPSQHPTVDKWLKNFHMNQAQLGQLENDINAVPSSQINSAVNKWISQNQSLVNSWTK</sequence>
<dbReference type="Gene3D" id="3.40.190.100">
    <property type="entry name" value="Glycine betaine-binding periplasmic protein, domain 2"/>
    <property type="match status" value="1"/>
</dbReference>
<keyword evidence="3" id="KW-1003">Cell membrane</keyword>
<dbReference type="PROSITE" id="PS51257">
    <property type="entry name" value="PROKAR_LIPOPROTEIN"/>
    <property type="match status" value="1"/>
</dbReference>
<comment type="subcellular location">
    <subcellularLocation>
        <location evidence="1">Cell membrane</location>
    </subcellularLocation>
</comment>
<feature type="signal peptide" evidence="5">
    <location>
        <begin position="1"/>
        <end position="18"/>
    </location>
</feature>
<feature type="domain" description="ABC-type glycine betaine transport system substrate-binding" evidence="6">
    <location>
        <begin position="36"/>
        <end position="281"/>
    </location>
</feature>